<dbReference type="GO" id="GO:0071269">
    <property type="term" value="P:L-homocysteine biosynthetic process"/>
    <property type="evidence" value="ECO:0007669"/>
    <property type="project" value="UniProtKB-UniRule"/>
</dbReference>
<keyword evidence="3 6" id="KW-0554">One-carbon metabolism</keyword>
<dbReference type="Gene3D" id="3.40.50.1480">
    <property type="entry name" value="Adenosylhomocysteinase-like"/>
    <property type="match status" value="3"/>
</dbReference>
<accession>A0A2S9WYB6</accession>
<sequence>MSTETIPYIPYKVKDISLAEYGRLEIELAEAEMPGLMALREEYGESQPLKGARIAGCLHMTIQTAVLIETLVALGADVTWSSCNIFSTQDHAAAAIAAAGIPVYAWKGMNEEEFNWCIEQTLFFGEDRKPLNMILDDGGDLTNMVFDEYPELAKGINGLSEETTTGVHRLYERMKNGTLVMPAINVNDSVTKSKFDNKYGCRESAVDAVRRATDTMLAGKRVVVCGYGDVGKGTAASFKGAGSIVTVTEIDPICALQAVMDGFEVKKLESVVGNADVVITTTGNKDIIRGEHFKAMRDKVIVCNIGHFDNEIDVAFLNKNYGDTKVEIKPQVDKYTIDGKDIILLAEGRLVNLGCATGHPSFVMSNSFTNQTLAQIELWNNRDAYENEVYMLPKHLDEKVAALHLSRMGAELTELKKDQADYIGVEVTGPFKPEYYRY</sequence>
<dbReference type="InterPro" id="IPR042172">
    <property type="entry name" value="Adenosylhomocyst_ase-like_sf"/>
</dbReference>
<keyword evidence="2 6" id="KW-0963">Cytoplasm</keyword>
<evidence type="ECO:0000259" key="11">
    <source>
        <dbReference type="SMART" id="SM00997"/>
    </source>
</evidence>
<comment type="subcellular location">
    <subcellularLocation>
        <location evidence="6">Cytoplasm</location>
    </subcellularLocation>
</comment>
<dbReference type="PROSITE" id="PS00739">
    <property type="entry name" value="ADOHCYASE_2"/>
    <property type="match status" value="1"/>
</dbReference>
<comment type="pathway">
    <text evidence="6 9">Amino-acid biosynthesis; L-homocysteine biosynthesis; L-homocysteine from S-adenosyl-L-homocysteine: step 1/1.</text>
</comment>
<dbReference type="AlphaFoldDB" id="A0A2S9WYB6"/>
<dbReference type="SUPFAM" id="SSF52283">
    <property type="entry name" value="Formate/glycerate dehydrogenase catalytic domain-like"/>
    <property type="match status" value="1"/>
</dbReference>
<evidence type="ECO:0000256" key="3">
    <source>
        <dbReference type="ARBA" id="ARBA00022563"/>
    </source>
</evidence>
<dbReference type="Proteomes" id="UP000239532">
    <property type="component" value="Unassembled WGS sequence"/>
</dbReference>
<dbReference type="InterPro" id="IPR015878">
    <property type="entry name" value="Ado_hCys_hydrolase_NAD-bd"/>
</dbReference>
<dbReference type="InterPro" id="IPR000043">
    <property type="entry name" value="Adenosylhomocysteinase-like"/>
</dbReference>
<dbReference type="SMART" id="SM00996">
    <property type="entry name" value="AdoHcyase"/>
    <property type="match status" value="1"/>
</dbReference>
<comment type="similarity">
    <text evidence="1 6 10">Belongs to the adenosylhomocysteinase family.</text>
</comment>
<feature type="domain" description="S-adenosyl-L-homocysteine hydrolase NAD binding" evidence="11">
    <location>
        <begin position="197"/>
        <end position="358"/>
    </location>
</feature>
<keyword evidence="4 6" id="KW-0378">Hydrolase</keyword>
<evidence type="ECO:0000256" key="8">
    <source>
        <dbReference type="PIRSR" id="PIRSR001109-2"/>
    </source>
</evidence>
<dbReference type="PANTHER" id="PTHR23420">
    <property type="entry name" value="ADENOSYLHOMOCYSTEINASE"/>
    <property type="match status" value="1"/>
</dbReference>
<dbReference type="Pfam" id="PF00670">
    <property type="entry name" value="AdoHcyase_NAD"/>
    <property type="match status" value="1"/>
</dbReference>
<feature type="binding site" evidence="6 8">
    <location>
        <position position="352"/>
    </location>
    <ligand>
        <name>NAD(+)</name>
        <dbReference type="ChEBI" id="CHEBI:57540"/>
    </ligand>
</feature>
<dbReference type="EC" id="3.13.2.1" evidence="6"/>
<dbReference type="Gene3D" id="3.40.50.720">
    <property type="entry name" value="NAD(P)-binding Rossmann-like Domain"/>
    <property type="match status" value="1"/>
</dbReference>
<gene>
    <name evidence="6" type="primary">ahcY</name>
    <name evidence="12" type="ORF">BST86_11235</name>
</gene>
<feature type="binding site" evidence="6 7">
    <location>
        <position position="192"/>
    </location>
    <ligand>
        <name>substrate</name>
    </ligand>
</feature>
<dbReference type="RefSeq" id="WP_105984020.1">
    <property type="nucleotide sequence ID" value="NZ_MQUC01000003.1"/>
</dbReference>
<name>A0A2S9WYB6_9FLAO</name>
<dbReference type="GO" id="GO:0004013">
    <property type="term" value="F:adenosylhomocysteinase activity"/>
    <property type="evidence" value="ECO:0007669"/>
    <property type="project" value="UniProtKB-UniRule"/>
</dbReference>
<proteinExistence type="inferred from homology"/>
<dbReference type="PIRSF" id="PIRSF001109">
    <property type="entry name" value="Ad_hcy_hydrolase"/>
    <property type="match status" value="1"/>
</dbReference>
<organism evidence="12 13">
    <name type="scientific">Nonlabens agnitus</name>
    <dbReference type="NCBI Taxonomy" id="870484"/>
    <lineage>
        <taxon>Bacteria</taxon>
        <taxon>Pseudomonadati</taxon>
        <taxon>Bacteroidota</taxon>
        <taxon>Flavobacteriia</taxon>
        <taxon>Flavobacteriales</taxon>
        <taxon>Flavobacteriaceae</taxon>
        <taxon>Nonlabens</taxon>
    </lineage>
</organism>
<dbReference type="GO" id="GO:0033353">
    <property type="term" value="P:S-adenosylmethionine cycle"/>
    <property type="evidence" value="ECO:0007669"/>
    <property type="project" value="TreeGrafter"/>
</dbReference>
<evidence type="ECO:0000313" key="13">
    <source>
        <dbReference type="Proteomes" id="UP000239532"/>
    </source>
</evidence>
<dbReference type="GO" id="GO:0006730">
    <property type="term" value="P:one-carbon metabolic process"/>
    <property type="evidence" value="ECO:0007669"/>
    <property type="project" value="UniProtKB-UniRule"/>
</dbReference>
<feature type="binding site" evidence="6 8">
    <location>
        <begin position="163"/>
        <end position="165"/>
    </location>
    <ligand>
        <name>NAD(+)</name>
        <dbReference type="ChEBI" id="CHEBI:57540"/>
    </ligand>
</feature>
<evidence type="ECO:0000256" key="7">
    <source>
        <dbReference type="PIRSR" id="PIRSR001109-1"/>
    </source>
</evidence>
<feature type="binding site" evidence="6 7">
    <location>
        <position position="196"/>
    </location>
    <ligand>
        <name>substrate</name>
    </ligand>
</feature>
<protein>
    <recommendedName>
        <fullName evidence="6">Adenosylhomocysteinase</fullName>
        <ecNumber evidence="6">3.13.2.1</ecNumber>
    </recommendedName>
    <alternativeName>
        <fullName evidence="6">S-adenosyl-L-homocysteine hydrolase</fullName>
        <shortName evidence="6">AdoHcyase</shortName>
    </alternativeName>
</protein>
<dbReference type="FunFam" id="3.40.50.720:FF:000004">
    <property type="entry name" value="Adenosylhomocysteinase"/>
    <property type="match status" value="1"/>
</dbReference>
<evidence type="ECO:0000256" key="10">
    <source>
        <dbReference type="RuleBase" id="RU004166"/>
    </source>
</evidence>
<dbReference type="InterPro" id="IPR036291">
    <property type="entry name" value="NAD(P)-bd_dom_sf"/>
</dbReference>
<dbReference type="UniPathway" id="UPA00314">
    <property type="reaction ID" value="UER00076"/>
</dbReference>
<feature type="binding site" evidence="6 7">
    <location>
        <position position="137"/>
    </location>
    <ligand>
        <name>substrate</name>
    </ligand>
</feature>
<feature type="binding site" evidence="6 8">
    <location>
        <begin position="305"/>
        <end position="307"/>
    </location>
    <ligand>
        <name>NAD(+)</name>
        <dbReference type="ChEBI" id="CHEBI:57540"/>
    </ligand>
</feature>
<feature type="binding site" evidence="8">
    <location>
        <position position="359"/>
    </location>
    <ligand>
        <name>NAD(+)</name>
        <dbReference type="ChEBI" id="CHEBI:57540"/>
    </ligand>
</feature>
<feature type="binding site" evidence="6">
    <location>
        <position position="197"/>
    </location>
    <ligand>
        <name>NAD(+)</name>
        <dbReference type="ChEBI" id="CHEBI:57540"/>
    </ligand>
</feature>
<dbReference type="EMBL" id="MQUC01000003">
    <property type="protein sequence ID" value="PRP68386.1"/>
    <property type="molecule type" value="Genomic_DNA"/>
</dbReference>
<feature type="binding site" evidence="6">
    <location>
        <position position="284"/>
    </location>
    <ligand>
        <name>NAD(+)</name>
        <dbReference type="ChEBI" id="CHEBI:57540"/>
    </ligand>
</feature>
<keyword evidence="5 6" id="KW-0520">NAD</keyword>
<feature type="binding site" evidence="8">
    <location>
        <begin position="228"/>
        <end position="233"/>
    </location>
    <ligand>
        <name>NAD(+)</name>
        <dbReference type="ChEBI" id="CHEBI:57540"/>
    </ligand>
</feature>
<dbReference type="SUPFAM" id="SSF51735">
    <property type="entry name" value="NAD(P)-binding Rossmann-fold domains"/>
    <property type="match status" value="1"/>
</dbReference>
<feature type="binding site" evidence="6 7">
    <location>
        <position position="61"/>
    </location>
    <ligand>
        <name>substrate</name>
    </ligand>
</feature>
<dbReference type="NCBIfam" id="NF004005">
    <property type="entry name" value="PRK05476.2-3"/>
    <property type="match status" value="1"/>
</dbReference>
<dbReference type="PROSITE" id="PS00738">
    <property type="entry name" value="ADOHCYASE_1"/>
    <property type="match status" value="1"/>
</dbReference>
<evidence type="ECO:0000256" key="4">
    <source>
        <dbReference type="ARBA" id="ARBA00022801"/>
    </source>
</evidence>
<evidence type="ECO:0000256" key="2">
    <source>
        <dbReference type="ARBA" id="ARBA00022490"/>
    </source>
</evidence>
<dbReference type="NCBIfam" id="TIGR00936">
    <property type="entry name" value="ahcY"/>
    <property type="match status" value="1"/>
</dbReference>
<feature type="binding site" evidence="6 7">
    <location>
        <position position="162"/>
    </location>
    <ligand>
        <name>substrate</name>
    </ligand>
</feature>
<reference evidence="12 13" key="1">
    <citation type="submission" date="2016-11" db="EMBL/GenBank/DDBJ databases">
        <title>Trade-off between light-utilization and light-protection in marine flavobacteria.</title>
        <authorList>
            <person name="Kumagai Y."/>
        </authorList>
    </citation>
    <scope>NUCLEOTIDE SEQUENCE [LARGE SCALE GENOMIC DNA]</scope>
    <source>
        <strain evidence="12 13">JCM 17109</strain>
    </source>
</reference>
<dbReference type="Pfam" id="PF05221">
    <property type="entry name" value="AdoHcyase"/>
    <property type="match status" value="2"/>
</dbReference>
<feature type="binding site" evidence="6">
    <location>
        <begin position="226"/>
        <end position="231"/>
    </location>
    <ligand>
        <name>NAD(+)</name>
        <dbReference type="ChEBI" id="CHEBI:57540"/>
    </ligand>
</feature>
<keyword evidence="13" id="KW-1185">Reference proteome</keyword>
<dbReference type="InterPro" id="IPR020082">
    <property type="entry name" value="S-Ado-L-homoCys_hydrolase_CS"/>
</dbReference>
<comment type="caution">
    <text evidence="12">The sequence shown here is derived from an EMBL/GenBank/DDBJ whole genome shotgun (WGS) entry which is preliminary data.</text>
</comment>
<dbReference type="OrthoDB" id="9802717at2"/>
<feature type="binding site" evidence="6 8">
    <location>
        <position position="249"/>
    </location>
    <ligand>
        <name>NAD(+)</name>
        <dbReference type="ChEBI" id="CHEBI:57540"/>
    </ligand>
</feature>
<evidence type="ECO:0000256" key="5">
    <source>
        <dbReference type="ARBA" id="ARBA00023027"/>
    </source>
</evidence>
<comment type="catalytic activity">
    <reaction evidence="6 9">
        <text>S-adenosyl-L-homocysteine + H2O = L-homocysteine + adenosine</text>
        <dbReference type="Rhea" id="RHEA:21708"/>
        <dbReference type="ChEBI" id="CHEBI:15377"/>
        <dbReference type="ChEBI" id="CHEBI:16335"/>
        <dbReference type="ChEBI" id="CHEBI:57856"/>
        <dbReference type="ChEBI" id="CHEBI:58199"/>
        <dbReference type="EC" id="3.13.2.1"/>
    </reaction>
</comment>
<dbReference type="PANTHER" id="PTHR23420:SF0">
    <property type="entry name" value="ADENOSYLHOMOCYSTEINASE"/>
    <property type="match status" value="1"/>
</dbReference>
<evidence type="ECO:0000256" key="1">
    <source>
        <dbReference type="ARBA" id="ARBA00007122"/>
    </source>
</evidence>
<dbReference type="GO" id="GO:0005829">
    <property type="term" value="C:cytosol"/>
    <property type="evidence" value="ECO:0007669"/>
    <property type="project" value="TreeGrafter"/>
</dbReference>
<dbReference type="SMART" id="SM00997">
    <property type="entry name" value="AdoHcyase_NAD"/>
    <property type="match status" value="1"/>
</dbReference>
<dbReference type="CDD" id="cd00401">
    <property type="entry name" value="SAHH"/>
    <property type="match status" value="1"/>
</dbReference>
<evidence type="ECO:0000256" key="6">
    <source>
        <dbReference type="HAMAP-Rule" id="MF_00563"/>
    </source>
</evidence>
<evidence type="ECO:0000313" key="12">
    <source>
        <dbReference type="EMBL" id="PRP68386.1"/>
    </source>
</evidence>
<comment type="function">
    <text evidence="6">May play a key role in the regulation of the intracellular concentration of adenosylhomocysteine.</text>
</comment>
<comment type="cofactor">
    <cofactor evidence="6 8 9">
        <name>NAD(+)</name>
        <dbReference type="ChEBI" id="CHEBI:57540"/>
    </cofactor>
    <text evidence="6 8 9">Binds 1 NAD(+) per subunit.</text>
</comment>
<dbReference type="HAMAP" id="MF_00563">
    <property type="entry name" value="AdoHcyase"/>
    <property type="match status" value="1"/>
</dbReference>
<dbReference type="FunFam" id="3.40.50.1480:FF:000004">
    <property type="entry name" value="Adenosylhomocysteinase"/>
    <property type="match status" value="1"/>
</dbReference>
<evidence type="ECO:0000256" key="9">
    <source>
        <dbReference type="RuleBase" id="RU000548"/>
    </source>
</evidence>